<evidence type="ECO:0000259" key="2">
    <source>
        <dbReference type="Pfam" id="PF25934"/>
    </source>
</evidence>
<dbReference type="InterPro" id="IPR058285">
    <property type="entry name" value="DUF7979"/>
</dbReference>
<dbReference type="AlphaFoldDB" id="A0A6B0GMZ1"/>
<dbReference type="EMBL" id="WSZK01000014">
    <property type="protein sequence ID" value="MWG34073.1"/>
    <property type="molecule type" value="Genomic_DNA"/>
</dbReference>
<feature type="domain" description="DUF7979" evidence="2">
    <location>
        <begin position="42"/>
        <end position="111"/>
    </location>
</feature>
<gene>
    <name evidence="3" type="ORF">GQS65_06140</name>
</gene>
<keyword evidence="1" id="KW-0472">Membrane</keyword>
<protein>
    <recommendedName>
        <fullName evidence="2">DUF7979 domain-containing protein</fullName>
    </recommendedName>
</protein>
<comment type="caution">
    <text evidence="3">The sequence shown here is derived from an EMBL/GenBank/DDBJ whole genome shotgun (WGS) entry which is preliminary data.</text>
</comment>
<accession>A0A6B0GMZ1</accession>
<proteinExistence type="predicted"/>
<keyword evidence="4" id="KW-1185">Reference proteome</keyword>
<evidence type="ECO:0000313" key="4">
    <source>
        <dbReference type="Proteomes" id="UP000451471"/>
    </source>
</evidence>
<feature type="transmembrane region" description="Helical" evidence="1">
    <location>
        <begin position="123"/>
        <end position="146"/>
    </location>
</feature>
<dbReference type="Proteomes" id="UP000451471">
    <property type="component" value="Unassembled WGS sequence"/>
</dbReference>
<evidence type="ECO:0000313" key="3">
    <source>
        <dbReference type="EMBL" id="MWG34073.1"/>
    </source>
</evidence>
<sequence length="152" mass="16095">MSTTARFLRLLGSAILVCGLLSAAGGVVLAETDDCEPLSGVDVVRLGPDEDGRTTEMHQYDELSERERRTFDEALADLRASGDGSGSIYGADVYTGDLGGTVVHEGVRYEVVRVAGDCPDVGVLPMLGGAVGSVLGLLVLAVSLLWNRWDRR</sequence>
<dbReference type="Pfam" id="PF25934">
    <property type="entry name" value="DUF7979"/>
    <property type="match status" value="1"/>
</dbReference>
<evidence type="ECO:0000256" key="1">
    <source>
        <dbReference type="SAM" id="Phobius"/>
    </source>
</evidence>
<keyword evidence="1" id="KW-1133">Transmembrane helix</keyword>
<reference evidence="3 4" key="1">
    <citation type="submission" date="2019-12" db="EMBL/GenBank/DDBJ databases">
        <title>Halocatena pleomorpha gen. nov. sp. nov., an extremely halophilic archaeon of family Halobacteriaceae isolated from saltpan soil.</title>
        <authorList>
            <person name="Pal Y."/>
            <person name="Verma A."/>
            <person name="Krishnamurthi S."/>
            <person name="Kumar P."/>
        </authorList>
    </citation>
    <scope>NUCLEOTIDE SEQUENCE [LARGE SCALE GENOMIC DNA]</scope>
    <source>
        <strain evidence="3 4">JCM 16495</strain>
    </source>
</reference>
<organism evidence="3 4">
    <name type="scientific">Halomarina oriensis</name>
    <dbReference type="NCBI Taxonomy" id="671145"/>
    <lineage>
        <taxon>Archaea</taxon>
        <taxon>Methanobacteriati</taxon>
        <taxon>Methanobacteriota</taxon>
        <taxon>Stenosarchaea group</taxon>
        <taxon>Halobacteria</taxon>
        <taxon>Halobacteriales</taxon>
        <taxon>Natronomonadaceae</taxon>
        <taxon>Halomarina</taxon>
    </lineage>
</organism>
<dbReference type="RefSeq" id="WP_158203793.1">
    <property type="nucleotide sequence ID" value="NZ_WSZK01000014.1"/>
</dbReference>
<name>A0A6B0GMZ1_9EURY</name>
<keyword evidence="1" id="KW-0812">Transmembrane</keyword>